<comment type="caution">
    <text evidence="4">The sequence shown here is derived from an EMBL/GenBank/DDBJ whole genome shotgun (WGS) entry which is preliminary data.</text>
</comment>
<evidence type="ECO:0000259" key="3">
    <source>
        <dbReference type="PROSITE" id="PS51462"/>
    </source>
</evidence>
<dbReference type="Proteomes" id="UP000825935">
    <property type="component" value="Chromosome 19"/>
</dbReference>
<dbReference type="CDD" id="cd04678">
    <property type="entry name" value="NUDIX_MTH2_Nudt15"/>
    <property type="match status" value="1"/>
</dbReference>
<protein>
    <recommendedName>
        <fullName evidence="3">Nudix hydrolase domain-containing protein</fullName>
    </recommendedName>
</protein>
<dbReference type="InterPro" id="IPR000086">
    <property type="entry name" value="NUDIX_hydrolase_dom"/>
</dbReference>
<evidence type="ECO:0000256" key="2">
    <source>
        <dbReference type="RuleBase" id="RU003476"/>
    </source>
</evidence>
<dbReference type="GO" id="GO:0006203">
    <property type="term" value="P:dGTP catabolic process"/>
    <property type="evidence" value="ECO:0007669"/>
    <property type="project" value="TreeGrafter"/>
</dbReference>
<dbReference type="AlphaFoldDB" id="A0A8T2SJM2"/>
<evidence type="ECO:0000313" key="4">
    <source>
        <dbReference type="EMBL" id="KAH7352366.1"/>
    </source>
</evidence>
<gene>
    <name evidence="4" type="ORF">KP509_19G041600</name>
</gene>
<dbReference type="Gene3D" id="3.90.79.10">
    <property type="entry name" value="Nucleoside Triphosphate Pyrophosphohydrolase"/>
    <property type="match status" value="1"/>
</dbReference>
<dbReference type="PRINTS" id="PR00502">
    <property type="entry name" value="NUDIXFAMILY"/>
</dbReference>
<dbReference type="FunFam" id="3.90.79.10:FF:000060">
    <property type="entry name" value="Nudix hydrolase 1"/>
    <property type="match status" value="1"/>
</dbReference>
<keyword evidence="5" id="KW-1185">Reference proteome</keyword>
<evidence type="ECO:0000256" key="1">
    <source>
        <dbReference type="ARBA" id="ARBA00022801"/>
    </source>
</evidence>
<accession>A0A8T2SJM2</accession>
<evidence type="ECO:0000313" key="5">
    <source>
        <dbReference type="Proteomes" id="UP000825935"/>
    </source>
</evidence>
<proteinExistence type="inferred from homology"/>
<dbReference type="PROSITE" id="PS51462">
    <property type="entry name" value="NUDIX"/>
    <property type="match status" value="1"/>
</dbReference>
<keyword evidence="1 2" id="KW-0378">Hydrolase</keyword>
<reference evidence="4" key="1">
    <citation type="submission" date="2021-08" db="EMBL/GenBank/DDBJ databases">
        <title>WGS assembly of Ceratopteris richardii.</title>
        <authorList>
            <person name="Marchant D.B."/>
            <person name="Chen G."/>
            <person name="Jenkins J."/>
            <person name="Shu S."/>
            <person name="Leebens-Mack J."/>
            <person name="Grimwood J."/>
            <person name="Schmutz J."/>
            <person name="Soltis P."/>
            <person name="Soltis D."/>
            <person name="Chen Z.-H."/>
        </authorList>
    </citation>
    <scope>NUCLEOTIDE SEQUENCE</scope>
    <source>
        <strain evidence="4">Whitten #5841</strain>
        <tissue evidence="4">Leaf</tissue>
    </source>
</reference>
<dbReference type="PANTHER" id="PTHR16099:SF5">
    <property type="entry name" value="NUCLEOTIDE TRIPHOSPHATE DIPHOSPHATASE NUDT15"/>
    <property type="match status" value="1"/>
</dbReference>
<dbReference type="OMA" id="HFEASRN"/>
<sequence length="154" mass="17227">MEAEKPVPKVGVGVFVLNKSQSVLVGRRRSSVGDSKFALPGGHLEFGESWEECAAREVLEETGLIIHKIRFASVTNSVMLNDKRPSHYVTIFMKGELVDPCQEPENLEPDKCYGWEWVKWPLVPKPVFEPLQTLIESGFQLAEVPIPDCSFGNV</sequence>
<dbReference type="Pfam" id="PF00293">
    <property type="entry name" value="NUDIX"/>
    <property type="match status" value="1"/>
</dbReference>
<dbReference type="InterPro" id="IPR020476">
    <property type="entry name" value="Nudix_hydrolase"/>
</dbReference>
<dbReference type="InterPro" id="IPR020084">
    <property type="entry name" value="NUDIX_hydrolase_CS"/>
</dbReference>
<dbReference type="EMBL" id="CM035424">
    <property type="protein sequence ID" value="KAH7352366.1"/>
    <property type="molecule type" value="Genomic_DNA"/>
</dbReference>
<feature type="domain" description="Nudix hydrolase" evidence="3">
    <location>
        <begin position="7"/>
        <end position="140"/>
    </location>
</feature>
<dbReference type="PROSITE" id="PS00893">
    <property type="entry name" value="NUDIX_BOX"/>
    <property type="match status" value="1"/>
</dbReference>
<comment type="similarity">
    <text evidence="2">Belongs to the Nudix hydrolase family.</text>
</comment>
<name>A0A8T2SJM2_CERRI</name>
<dbReference type="GO" id="GO:0035539">
    <property type="term" value="F:8-oxo-7,8-dihydrodeoxyguanosine triphosphate pyrophosphatase activity"/>
    <property type="evidence" value="ECO:0007669"/>
    <property type="project" value="TreeGrafter"/>
</dbReference>
<dbReference type="SUPFAM" id="SSF55811">
    <property type="entry name" value="Nudix"/>
    <property type="match status" value="1"/>
</dbReference>
<dbReference type="PANTHER" id="PTHR16099">
    <property type="entry name" value="8-OXO-DGTP DIPHOSPHATES NUDT15"/>
    <property type="match status" value="1"/>
</dbReference>
<dbReference type="OrthoDB" id="447842at2759"/>
<dbReference type="GO" id="GO:0005829">
    <property type="term" value="C:cytosol"/>
    <property type="evidence" value="ECO:0007669"/>
    <property type="project" value="TreeGrafter"/>
</dbReference>
<dbReference type="InterPro" id="IPR015797">
    <property type="entry name" value="NUDIX_hydrolase-like_dom_sf"/>
</dbReference>
<organism evidence="4 5">
    <name type="scientific">Ceratopteris richardii</name>
    <name type="common">Triangle waterfern</name>
    <dbReference type="NCBI Taxonomy" id="49495"/>
    <lineage>
        <taxon>Eukaryota</taxon>
        <taxon>Viridiplantae</taxon>
        <taxon>Streptophyta</taxon>
        <taxon>Embryophyta</taxon>
        <taxon>Tracheophyta</taxon>
        <taxon>Polypodiopsida</taxon>
        <taxon>Polypodiidae</taxon>
        <taxon>Polypodiales</taxon>
        <taxon>Pteridineae</taxon>
        <taxon>Pteridaceae</taxon>
        <taxon>Parkerioideae</taxon>
        <taxon>Ceratopteris</taxon>
    </lineage>
</organism>